<keyword evidence="2" id="KW-0812">Transmembrane</keyword>
<keyword evidence="2" id="KW-1133">Transmembrane helix</keyword>
<accession>A0A0D8XE60</accession>
<protein>
    <submittedName>
        <fullName evidence="3">Uncharacterized protein</fullName>
    </submittedName>
</protein>
<dbReference type="AlphaFoldDB" id="A0A0D8XE60"/>
<sequence>MLILHLFASFPLRLSVVYFTSVQHRKYFNALRCVAVLVILIWITSLCTKHSKSIKINPTSSVESRSLAGKPKAPVVDGATKTQQLPASIVTAPTQSVTHSGAGNTAATTLAPALSNTQSSANKTVKPEEQKFLPYPEVKEPTPSARRRRAEELAKDKRKK</sequence>
<reference evidence="3 4" key="1">
    <citation type="submission" date="2013-11" db="EMBL/GenBank/DDBJ databases">
        <title>Draft genome of the bovine lungworm Dictyocaulus viviparus.</title>
        <authorList>
            <person name="Mitreva M."/>
        </authorList>
    </citation>
    <scope>NUCLEOTIDE SEQUENCE [LARGE SCALE GENOMIC DNA]</scope>
    <source>
        <strain evidence="3 4">HannoverDv2000</strain>
    </source>
</reference>
<evidence type="ECO:0000256" key="2">
    <source>
        <dbReference type="SAM" id="Phobius"/>
    </source>
</evidence>
<keyword evidence="2" id="KW-0472">Membrane</keyword>
<dbReference type="Proteomes" id="UP000053766">
    <property type="component" value="Unassembled WGS sequence"/>
</dbReference>
<evidence type="ECO:0000313" key="4">
    <source>
        <dbReference type="Proteomes" id="UP000053766"/>
    </source>
</evidence>
<evidence type="ECO:0000256" key="1">
    <source>
        <dbReference type="SAM" id="MobiDB-lite"/>
    </source>
</evidence>
<feature type="region of interest" description="Disordered" evidence="1">
    <location>
        <begin position="58"/>
        <end position="78"/>
    </location>
</feature>
<gene>
    <name evidence="3" type="ORF">DICVIV_12079</name>
</gene>
<name>A0A0D8XE60_DICVI</name>
<organism evidence="3 4">
    <name type="scientific">Dictyocaulus viviparus</name>
    <name type="common">Bovine lungworm</name>
    <dbReference type="NCBI Taxonomy" id="29172"/>
    <lineage>
        <taxon>Eukaryota</taxon>
        <taxon>Metazoa</taxon>
        <taxon>Ecdysozoa</taxon>
        <taxon>Nematoda</taxon>
        <taxon>Chromadorea</taxon>
        <taxon>Rhabditida</taxon>
        <taxon>Rhabditina</taxon>
        <taxon>Rhabditomorpha</taxon>
        <taxon>Strongyloidea</taxon>
        <taxon>Metastrongylidae</taxon>
        <taxon>Dictyocaulus</taxon>
    </lineage>
</organism>
<proteinExistence type="predicted"/>
<evidence type="ECO:0000313" key="3">
    <source>
        <dbReference type="EMBL" id="KJH41949.1"/>
    </source>
</evidence>
<feature type="compositionally biased region" description="Polar residues" evidence="1">
    <location>
        <begin position="90"/>
        <end position="123"/>
    </location>
</feature>
<reference evidence="4" key="2">
    <citation type="journal article" date="2016" name="Sci. Rep.">
        <title>Dictyocaulus viviparus genome, variome and transcriptome elucidate lungworm biology and support future intervention.</title>
        <authorList>
            <person name="McNulty S.N."/>
            <person name="Strube C."/>
            <person name="Rosa B.A."/>
            <person name="Martin J.C."/>
            <person name="Tyagi R."/>
            <person name="Choi Y.J."/>
            <person name="Wang Q."/>
            <person name="Hallsworth Pepin K."/>
            <person name="Zhang X."/>
            <person name="Ozersky P."/>
            <person name="Wilson R.K."/>
            <person name="Sternberg P.W."/>
            <person name="Gasser R.B."/>
            <person name="Mitreva M."/>
        </authorList>
    </citation>
    <scope>NUCLEOTIDE SEQUENCE [LARGE SCALE GENOMIC DNA]</scope>
    <source>
        <strain evidence="4">HannoverDv2000</strain>
    </source>
</reference>
<feature type="compositionally biased region" description="Basic and acidic residues" evidence="1">
    <location>
        <begin position="149"/>
        <end position="160"/>
    </location>
</feature>
<keyword evidence="4" id="KW-1185">Reference proteome</keyword>
<feature type="region of interest" description="Disordered" evidence="1">
    <location>
        <begin position="90"/>
        <end position="160"/>
    </location>
</feature>
<dbReference type="EMBL" id="KN716734">
    <property type="protein sequence ID" value="KJH41949.1"/>
    <property type="molecule type" value="Genomic_DNA"/>
</dbReference>
<feature type="transmembrane region" description="Helical" evidence="2">
    <location>
        <begin position="29"/>
        <end position="47"/>
    </location>
</feature>